<dbReference type="AlphaFoldDB" id="A0A8H3QYX3"/>
<proteinExistence type="predicted"/>
<sequence>MESALSFVISSLASSYLALNSAFSAISLVFSCLSSSSAHALSFNKPTIIPRTFLTPLCNFVRLLQFEGRFANARFGFFLRAWTFFASLMAGPPFKP</sequence>
<dbReference type="Proteomes" id="UP000615446">
    <property type="component" value="Unassembled WGS sequence"/>
</dbReference>
<comment type="caution">
    <text evidence="1">The sequence shown here is derived from an EMBL/GenBank/DDBJ whole genome shotgun (WGS) entry which is preliminary data.</text>
</comment>
<gene>
    <name evidence="1" type="ORF">RCL2_002321600</name>
</gene>
<evidence type="ECO:0000313" key="2">
    <source>
        <dbReference type="Proteomes" id="UP000615446"/>
    </source>
</evidence>
<accession>A0A8H3QYX3</accession>
<organism evidence="1 2">
    <name type="scientific">Rhizophagus clarus</name>
    <dbReference type="NCBI Taxonomy" id="94130"/>
    <lineage>
        <taxon>Eukaryota</taxon>
        <taxon>Fungi</taxon>
        <taxon>Fungi incertae sedis</taxon>
        <taxon>Mucoromycota</taxon>
        <taxon>Glomeromycotina</taxon>
        <taxon>Glomeromycetes</taxon>
        <taxon>Glomerales</taxon>
        <taxon>Glomeraceae</taxon>
        <taxon>Rhizophagus</taxon>
    </lineage>
</organism>
<name>A0A8H3QYX3_9GLOM</name>
<dbReference type="EMBL" id="BLAL01000252">
    <property type="protein sequence ID" value="GES96592.1"/>
    <property type="molecule type" value="Genomic_DNA"/>
</dbReference>
<reference evidence="1" key="1">
    <citation type="submission" date="2019-10" db="EMBL/GenBank/DDBJ databases">
        <title>Conservation and host-specific expression of non-tandemly repeated heterogenous ribosome RNA gene in arbuscular mycorrhizal fungi.</title>
        <authorList>
            <person name="Maeda T."/>
            <person name="Kobayashi Y."/>
            <person name="Nakagawa T."/>
            <person name="Ezawa T."/>
            <person name="Yamaguchi K."/>
            <person name="Bino T."/>
            <person name="Nishimoto Y."/>
            <person name="Shigenobu S."/>
            <person name="Kawaguchi M."/>
        </authorList>
    </citation>
    <scope>NUCLEOTIDE SEQUENCE</scope>
    <source>
        <strain evidence="1">HR1</strain>
    </source>
</reference>
<protein>
    <submittedName>
        <fullName evidence="1">Uncharacterized protein</fullName>
    </submittedName>
</protein>
<evidence type="ECO:0000313" key="1">
    <source>
        <dbReference type="EMBL" id="GES96592.1"/>
    </source>
</evidence>